<reference evidence="2" key="1">
    <citation type="submission" date="2010-08" db="EMBL/GenBank/DDBJ databases">
        <authorList>
            <consortium name="Caenorhabditis japonica Sequencing Consortium"/>
            <person name="Wilson R.K."/>
        </authorList>
    </citation>
    <scope>NUCLEOTIDE SEQUENCE [LARGE SCALE GENOMIC DNA]</scope>
    <source>
        <strain evidence="2">DF5081</strain>
    </source>
</reference>
<proteinExistence type="predicted"/>
<reference evidence="1" key="2">
    <citation type="submission" date="2022-06" db="UniProtKB">
        <authorList>
            <consortium name="EnsemblMetazoa"/>
        </authorList>
    </citation>
    <scope>IDENTIFICATION</scope>
    <source>
        <strain evidence="1">DF5081</strain>
    </source>
</reference>
<keyword evidence="2" id="KW-1185">Reference proteome</keyword>
<name>A0A8R1EDZ8_CAEJA</name>
<dbReference type="AlphaFoldDB" id="A0A8R1EDZ8"/>
<dbReference type="EnsemblMetazoa" id="CJA33846.1">
    <property type="protein sequence ID" value="CJA33846.1"/>
    <property type="gene ID" value="WBGene00209693"/>
</dbReference>
<sequence length="89" mass="9782">NGVATLRVKMTIDSDFFDLGQYIDLNIRQAHVTPNSNAILGKILAGEEVPKCDWVISVGEGTRRDFHVHGVVLANASLSLKVRNFYGVL</sequence>
<evidence type="ECO:0000313" key="2">
    <source>
        <dbReference type="Proteomes" id="UP000005237"/>
    </source>
</evidence>
<dbReference type="Proteomes" id="UP000005237">
    <property type="component" value="Unassembled WGS sequence"/>
</dbReference>
<accession>A0A8R1EDZ8</accession>
<organism evidence="1 2">
    <name type="scientific">Caenorhabditis japonica</name>
    <dbReference type="NCBI Taxonomy" id="281687"/>
    <lineage>
        <taxon>Eukaryota</taxon>
        <taxon>Metazoa</taxon>
        <taxon>Ecdysozoa</taxon>
        <taxon>Nematoda</taxon>
        <taxon>Chromadorea</taxon>
        <taxon>Rhabditida</taxon>
        <taxon>Rhabditina</taxon>
        <taxon>Rhabditomorpha</taxon>
        <taxon>Rhabditoidea</taxon>
        <taxon>Rhabditidae</taxon>
        <taxon>Peloderinae</taxon>
        <taxon>Caenorhabditis</taxon>
    </lineage>
</organism>
<evidence type="ECO:0000313" key="1">
    <source>
        <dbReference type="EnsemblMetazoa" id="CJA33846.1"/>
    </source>
</evidence>
<protein>
    <submittedName>
        <fullName evidence="1">Uncharacterized protein</fullName>
    </submittedName>
</protein>